<comment type="caution">
    <text evidence="1">The sequence shown here is derived from an EMBL/GenBank/DDBJ whole genome shotgun (WGS) entry which is preliminary data.</text>
</comment>
<protein>
    <submittedName>
        <fullName evidence="1">Two-component system phosphate regulon sensor histidine kinase PhoR</fullName>
        <ecNumber evidence="1">2.7.13.3</ecNumber>
    </submittedName>
</protein>
<organism evidence="1 2">
    <name type="scientific">Pedobacter africanus</name>
    <dbReference type="NCBI Taxonomy" id="151894"/>
    <lineage>
        <taxon>Bacteria</taxon>
        <taxon>Pseudomonadati</taxon>
        <taxon>Bacteroidota</taxon>
        <taxon>Sphingobacteriia</taxon>
        <taxon>Sphingobacteriales</taxon>
        <taxon>Sphingobacteriaceae</taxon>
        <taxon>Pedobacter</taxon>
    </lineage>
</organism>
<proteinExistence type="predicted"/>
<evidence type="ECO:0000313" key="1">
    <source>
        <dbReference type="EMBL" id="MDR6781486.1"/>
    </source>
</evidence>
<dbReference type="Proteomes" id="UP001246858">
    <property type="component" value="Unassembled WGS sequence"/>
</dbReference>
<reference evidence="1" key="1">
    <citation type="submission" date="2023-07" db="EMBL/GenBank/DDBJ databases">
        <title>Sorghum-associated microbial communities from plants grown in Nebraska, USA.</title>
        <authorList>
            <person name="Schachtman D."/>
        </authorList>
    </citation>
    <scope>NUCLEOTIDE SEQUENCE</scope>
    <source>
        <strain evidence="1">2697</strain>
    </source>
</reference>
<keyword evidence="2" id="KW-1185">Reference proteome</keyword>
<sequence length="366" mass="41751">MQSKNEQISELIGLNEELENYFSNTIIPQLFVDAQLALRKFTPPAMRQFNLKREYIGRPLEEISENFRYPTIIDNIKEVIATGKILEKEIQTTDMRWYQMNILPYLVRKENTTNGVIITFVDITSRIKDLKEQEKLIAEHELLLDTIAHDIKNPLFALGLTIEMLRKLPEKSMEKFPVFLAHVESSLLQIKKVVNDLVATRWQEQRYKAEVELLDLQNILEDVRLTLAPQILESKAIIKEELEISQLRFARRKLRSVIYNLLNNAIKYTPANRIPEILISAYQENDHLVISVADNGIGISKADQKSIFEKFQQVETASEGSGVGLYLVNTIVASANGKVTIDSEPDKGSVFKISLPAVAVNISSIQ</sequence>
<keyword evidence="1" id="KW-0418">Kinase</keyword>
<accession>A0ACC6KQT7</accession>
<evidence type="ECO:0000313" key="2">
    <source>
        <dbReference type="Proteomes" id="UP001246858"/>
    </source>
</evidence>
<keyword evidence="1" id="KW-0808">Transferase</keyword>
<name>A0ACC6KQT7_9SPHI</name>
<gene>
    <name evidence="1" type="ORF">J2X78_000038</name>
</gene>
<dbReference type="EC" id="2.7.13.3" evidence="1"/>
<dbReference type="EMBL" id="JAVDTF010000001">
    <property type="protein sequence ID" value="MDR6781486.1"/>
    <property type="molecule type" value="Genomic_DNA"/>
</dbReference>